<sequence>MRGLTAPGLWFEPVAPLRASGRLSRGDVAVFLGYARRGPAGRPVRLGSLTLAQEIFGPPLEGGHLQASLKGFFENGGRTAYVIRLVPPSAGTASARVGGWVARASFGWSLVDPRERRREARPDEATWVQLVEEVFRTTGPRSPAPGAWGNACDVRIVRTARARTESIPAALDDPRALWLRSLAGLEAHSVVVLGQTRQGASREVTVSVAGTDPARQRLLLPQRLTGLRDAQGRPVEFAPDQPVQVTSVEFDIEIRAAGQLEQAFRALAPDPRHSASIAAVMGAAARSVALLPEEVRGDDWADPAHWPAEGSFRLTGGSDGLDAVSAGDWLAGLAQVARLDEAALIAAPDLVLQPLMPDPAEPMPPEPADCCDLSPRAPGMILARVVEERADGAAPPLAGVEVDVLGPGGRARTDAEGIFLATGIPVGLATLRLSKDGYIPAEVVVQAEGHVPAAPVTLSMAPLTLPRALVADEVLRVVAAMTDPALVGPYKVAVVDPPRPDATLDDLRAWRARLGESNRMAFVAPWLRLPPDGAGPGPGGLPVCPPSGHVCGAFARAELSVGIHRTGANLPLRHVEAPTLEIDEAAHGLINPEGINAIRSFAGRGIRLYGTRTLSADPEWRYLTARRVVDAIEKTLERGLHWMVFEPNDLMTRHAVAQSAVALLDRLWREGVLAGSAPAEAYGVKCDIENNPEEGRATGQLVVDVAVAPTAPLEFILFRLGNALDALKVTEATR</sequence>
<dbReference type="eggNOG" id="COG3497">
    <property type="taxonomic scope" value="Bacteria"/>
</dbReference>
<dbReference type="KEGG" id="rsq:Rsph17025_4344"/>
<organism evidence="3">
    <name type="scientific">Cereibacter sphaeroides (strain ATCC 17025 / ATH 2.4.3)</name>
    <name type="common">Rhodobacter sphaeroides</name>
    <dbReference type="NCBI Taxonomy" id="349102"/>
    <lineage>
        <taxon>Bacteria</taxon>
        <taxon>Pseudomonadati</taxon>
        <taxon>Pseudomonadota</taxon>
        <taxon>Alphaproteobacteria</taxon>
        <taxon>Rhodobacterales</taxon>
        <taxon>Paracoccaceae</taxon>
        <taxon>Cereibacter</taxon>
    </lineage>
</organism>
<name>A4X0M5_CERS5</name>
<dbReference type="InterPro" id="IPR052042">
    <property type="entry name" value="Tail_sheath_structural"/>
</dbReference>
<dbReference type="Pfam" id="PF17482">
    <property type="entry name" value="Phage_sheath_1C"/>
    <property type="match status" value="1"/>
</dbReference>
<evidence type="ECO:0000259" key="2">
    <source>
        <dbReference type="Pfam" id="PF17482"/>
    </source>
</evidence>
<dbReference type="BioCyc" id="RSPH349102:G1G8M-4480-MONOMER"/>
<dbReference type="InterPro" id="IPR008969">
    <property type="entry name" value="CarboxyPept-like_regulatory"/>
</dbReference>
<comment type="similarity">
    <text evidence="1">Belongs to the myoviridae tail sheath protein family.</text>
</comment>
<proteinExistence type="inferred from homology"/>
<dbReference type="SUPFAM" id="SSF49464">
    <property type="entry name" value="Carboxypeptidase regulatory domain-like"/>
    <property type="match status" value="1"/>
</dbReference>
<dbReference type="InterPro" id="IPR020287">
    <property type="entry name" value="Tail_sheath_C"/>
</dbReference>
<keyword evidence="3" id="KW-0614">Plasmid</keyword>
<accession>A4X0M5</accession>
<evidence type="ECO:0000256" key="1">
    <source>
        <dbReference type="ARBA" id="ARBA00008005"/>
    </source>
</evidence>
<evidence type="ECO:0000313" key="3">
    <source>
        <dbReference type="EMBL" id="ABP73189.1"/>
    </source>
</evidence>
<dbReference type="PANTHER" id="PTHR35861">
    <property type="match status" value="1"/>
</dbReference>
<dbReference type="PANTHER" id="PTHR35861:SF1">
    <property type="entry name" value="PHAGE TAIL SHEATH PROTEIN"/>
    <property type="match status" value="1"/>
</dbReference>
<dbReference type="AlphaFoldDB" id="A4X0M5"/>
<protein>
    <recommendedName>
        <fullName evidence="2">Tail sheath protein C-terminal domain-containing protein</fullName>
    </recommendedName>
</protein>
<dbReference type="HOGENOM" id="CLU_009303_1_0_5"/>
<geneLocation type="plasmid" evidence="3">
    <name>pRSPA03</name>
</geneLocation>
<dbReference type="Gene3D" id="2.60.40.1120">
    <property type="entry name" value="Carboxypeptidase-like, regulatory domain"/>
    <property type="match status" value="1"/>
</dbReference>
<dbReference type="EMBL" id="CP000664">
    <property type="protein sequence ID" value="ABP73189.1"/>
    <property type="molecule type" value="Genomic_DNA"/>
</dbReference>
<reference evidence="3" key="1">
    <citation type="submission" date="2007-04" db="EMBL/GenBank/DDBJ databases">
        <title>Complete sequence of plasmid pRSPA03 of Rhodobacter sphaeroides ATCC 17025.</title>
        <authorList>
            <consortium name="US DOE Joint Genome Institute"/>
            <person name="Copeland A."/>
            <person name="Lucas S."/>
            <person name="Lapidus A."/>
            <person name="Barry K."/>
            <person name="Detter J.C."/>
            <person name="Glavina del Rio T."/>
            <person name="Hammon N."/>
            <person name="Israni S."/>
            <person name="Dalin E."/>
            <person name="Tice H."/>
            <person name="Pitluck S."/>
            <person name="Chertkov O."/>
            <person name="Brettin T."/>
            <person name="Bruce D."/>
            <person name="Han C."/>
            <person name="Schmutz J."/>
            <person name="Larimer F."/>
            <person name="Land M."/>
            <person name="Hauser L."/>
            <person name="Kyrpides N."/>
            <person name="Kim E."/>
            <person name="Richardson P."/>
            <person name="Mackenzie C."/>
            <person name="Choudhary M."/>
            <person name="Donohue T.J."/>
            <person name="Kaplan S."/>
        </authorList>
    </citation>
    <scope>NUCLEOTIDE SEQUENCE [LARGE SCALE GENOMIC DNA]</scope>
    <source>
        <strain evidence="3">ATCC 17025</strain>
        <plasmid evidence="3">pRSPA03</plasmid>
    </source>
</reference>
<feature type="domain" description="Tail sheath protein C-terminal" evidence="2">
    <location>
        <begin position="616"/>
        <end position="719"/>
    </location>
</feature>
<gene>
    <name evidence="3" type="ordered locus">Rsph17025_4344</name>
</gene>
<dbReference type="Gene3D" id="3.40.50.11780">
    <property type="match status" value="2"/>
</dbReference>